<dbReference type="EMBL" id="MFLE01000025">
    <property type="protein sequence ID" value="OGG61121.1"/>
    <property type="molecule type" value="Genomic_DNA"/>
</dbReference>
<evidence type="ECO:0000313" key="1">
    <source>
        <dbReference type="EMBL" id="OGG61121.1"/>
    </source>
</evidence>
<gene>
    <name evidence="1" type="ORF">A3C87_03145</name>
</gene>
<comment type="caution">
    <text evidence="1">The sequence shown here is derived from an EMBL/GenBank/DDBJ whole genome shotgun (WGS) entry which is preliminary data.</text>
</comment>
<accession>A0A1F6DIA5</accession>
<protein>
    <submittedName>
        <fullName evidence="1">Uncharacterized protein</fullName>
    </submittedName>
</protein>
<organism evidence="1 2">
    <name type="scientific">Candidatus Kaiserbacteria bacterium RIFCSPHIGHO2_02_FULL_49_34</name>
    <dbReference type="NCBI Taxonomy" id="1798491"/>
    <lineage>
        <taxon>Bacteria</taxon>
        <taxon>Candidatus Kaiseribacteriota</taxon>
    </lineage>
</organism>
<name>A0A1F6DIA5_9BACT</name>
<sequence>MNTAISHVDLQEHVSIKVGKFLIKKGFDLSSNDGFAEPSLKVTESIGILQKVAPIPRTYFFGLITIMKQPRRRFLGTIWFKDAENSAAGTNWIISLRGRENLDLIKQLAGEMTSAFNVQIRIRLISEHSRSEYFNPGYIG</sequence>
<evidence type="ECO:0000313" key="2">
    <source>
        <dbReference type="Proteomes" id="UP000176511"/>
    </source>
</evidence>
<dbReference type="Proteomes" id="UP000176511">
    <property type="component" value="Unassembled WGS sequence"/>
</dbReference>
<reference evidence="1 2" key="1">
    <citation type="journal article" date="2016" name="Nat. Commun.">
        <title>Thousands of microbial genomes shed light on interconnected biogeochemical processes in an aquifer system.</title>
        <authorList>
            <person name="Anantharaman K."/>
            <person name="Brown C.T."/>
            <person name="Hug L.A."/>
            <person name="Sharon I."/>
            <person name="Castelle C.J."/>
            <person name="Probst A.J."/>
            <person name="Thomas B.C."/>
            <person name="Singh A."/>
            <person name="Wilkins M.J."/>
            <person name="Karaoz U."/>
            <person name="Brodie E.L."/>
            <person name="Williams K.H."/>
            <person name="Hubbard S.S."/>
            <person name="Banfield J.F."/>
        </authorList>
    </citation>
    <scope>NUCLEOTIDE SEQUENCE [LARGE SCALE GENOMIC DNA]</scope>
</reference>
<dbReference type="AlphaFoldDB" id="A0A1F6DIA5"/>
<proteinExistence type="predicted"/>